<dbReference type="GO" id="GO:0015074">
    <property type="term" value="P:DNA integration"/>
    <property type="evidence" value="ECO:0007669"/>
    <property type="project" value="InterPro"/>
</dbReference>
<dbReference type="InterPro" id="IPR001584">
    <property type="entry name" value="Integrase_cat-core"/>
</dbReference>
<dbReference type="Gene3D" id="3.30.420.10">
    <property type="entry name" value="Ribonuclease H-like superfamily/Ribonuclease H"/>
    <property type="match status" value="1"/>
</dbReference>
<dbReference type="PANTHER" id="PTHR37984:SF5">
    <property type="entry name" value="PROTEIN NYNRIN-LIKE"/>
    <property type="match status" value="1"/>
</dbReference>
<accession>A0A9W7TBJ7</accession>
<evidence type="ECO:0000313" key="2">
    <source>
        <dbReference type="EMBL" id="KAI7793751.1"/>
    </source>
</evidence>
<gene>
    <name evidence="2" type="ORF">IRJ41_025289</name>
</gene>
<dbReference type="Pfam" id="PF00665">
    <property type="entry name" value="rve"/>
    <property type="match status" value="1"/>
</dbReference>
<dbReference type="Proteomes" id="UP001059041">
    <property type="component" value="Linkage Group LG22"/>
</dbReference>
<evidence type="ECO:0000259" key="1">
    <source>
        <dbReference type="PROSITE" id="PS50994"/>
    </source>
</evidence>
<organism evidence="2 3">
    <name type="scientific">Triplophysa rosa</name>
    <name type="common">Cave loach</name>
    <dbReference type="NCBI Taxonomy" id="992332"/>
    <lineage>
        <taxon>Eukaryota</taxon>
        <taxon>Metazoa</taxon>
        <taxon>Chordata</taxon>
        <taxon>Craniata</taxon>
        <taxon>Vertebrata</taxon>
        <taxon>Euteleostomi</taxon>
        <taxon>Actinopterygii</taxon>
        <taxon>Neopterygii</taxon>
        <taxon>Teleostei</taxon>
        <taxon>Ostariophysi</taxon>
        <taxon>Cypriniformes</taxon>
        <taxon>Nemacheilidae</taxon>
        <taxon>Triplophysa</taxon>
    </lineage>
</organism>
<name>A0A9W7TBJ7_TRIRA</name>
<dbReference type="SUPFAM" id="SSF53098">
    <property type="entry name" value="Ribonuclease H-like"/>
    <property type="match status" value="1"/>
</dbReference>
<dbReference type="InterPro" id="IPR012337">
    <property type="entry name" value="RNaseH-like_sf"/>
</dbReference>
<reference evidence="2" key="1">
    <citation type="submission" date="2021-02" db="EMBL/GenBank/DDBJ databases">
        <title>Comparative genomics reveals that relaxation of natural selection precedes convergent phenotypic evolution of cavefish.</title>
        <authorList>
            <person name="Peng Z."/>
        </authorList>
    </citation>
    <scope>NUCLEOTIDE SEQUENCE</scope>
    <source>
        <tissue evidence="2">Muscle</tissue>
    </source>
</reference>
<dbReference type="AlphaFoldDB" id="A0A9W7TBJ7"/>
<evidence type="ECO:0000313" key="3">
    <source>
        <dbReference type="Proteomes" id="UP001059041"/>
    </source>
</evidence>
<dbReference type="EMBL" id="JAFHDT010000022">
    <property type="protein sequence ID" value="KAI7793751.1"/>
    <property type="molecule type" value="Genomic_DNA"/>
</dbReference>
<dbReference type="InterPro" id="IPR036397">
    <property type="entry name" value="RNaseH_sf"/>
</dbReference>
<dbReference type="PANTHER" id="PTHR37984">
    <property type="entry name" value="PROTEIN CBG26694"/>
    <property type="match status" value="1"/>
</dbReference>
<dbReference type="InterPro" id="IPR050951">
    <property type="entry name" value="Retrovirus_Pol_polyprotein"/>
</dbReference>
<protein>
    <submittedName>
        <fullName evidence="2">Gypsy retrotransposon integrase-like protein 1-like</fullName>
    </submittedName>
</protein>
<feature type="domain" description="Integrase catalytic" evidence="1">
    <location>
        <begin position="129"/>
        <end position="287"/>
    </location>
</feature>
<sequence>MLFIKTPVIQHCIELNDNRMNIYSLLLKTVVFQVGECLECQSIIAVKLETDSIPIEAGECTVNQTNVFTIKEESDPTPLQTGECMESQASVSTIKEETDSTSLKAEERKESQLSVVTIEETEMDTTPLEANQPFEFVGMYLIGKVAKTKTGNKFICVMVDYYTRWSEAFALPSKTAANVAGCIMKFFYRFGAPKRIFIGQSQEFINKLNKVLCKSLGGQHRLCARHYPQTNELFEKLHETVRRALSELVSQRPGSWDMYLDAMMFVLRTKKHITTEFSPFFLLFGIEARHASEIP</sequence>
<dbReference type="GO" id="GO:0003676">
    <property type="term" value="F:nucleic acid binding"/>
    <property type="evidence" value="ECO:0007669"/>
    <property type="project" value="InterPro"/>
</dbReference>
<keyword evidence="3" id="KW-1185">Reference proteome</keyword>
<comment type="caution">
    <text evidence="2">The sequence shown here is derived from an EMBL/GenBank/DDBJ whole genome shotgun (WGS) entry which is preliminary data.</text>
</comment>
<proteinExistence type="predicted"/>
<dbReference type="PROSITE" id="PS50994">
    <property type="entry name" value="INTEGRASE"/>
    <property type="match status" value="1"/>
</dbReference>